<dbReference type="AlphaFoldDB" id="A0AAN9XAT2"/>
<evidence type="ECO:0000256" key="1">
    <source>
        <dbReference type="ARBA" id="ARBA00004370"/>
    </source>
</evidence>
<evidence type="ECO:0000313" key="10">
    <source>
        <dbReference type="Proteomes" id="UP001386955"/>
    </source>
</evidence>
<keyword evidence="7" id="KW-1133">Transmembrane helix</keyword>
<keyword evidence="2" id="KW-0479">Metal-binding</keyword>
<proteinExistence type="predicted"/>
<dbReference type="InterPro" id="IPR001841">
    <property type="entry name" value="Znf_RING"/>
</dbReference>
<organism evidence="9 10">
    <name type="scientific">Psophocarpus tetragonolobus</name>
    <name type="common">Winged bean</name>
    <name type="synonym">Dolichos tetragonolobus</name>
    <dbReference type="NCBI Taxonomy" id="3891"/>
    <lineage>
        <taxon>Eukaryota</taxon>
        <taxon>Viridiplantae</taxon>
        <taxon>Streptophyta</taxon>
        <taxon>Embryophyta</taxon>
        <taxon>Tracheophyta</taxon>
        <taxon>Spermatophyta</taxon>
        <taxon>Magnoliopsida</taxon>
        <taxon>eudicotyledons</taxon>
        <taxon>Gunneridae</taxon>
        <taxon>Pentapetalae</taxon>
        <taxon>rosids</taxon>
        <taxon>fabids</taxon>
        <taxon>Fabales</taxon>
        <taxon>Fabaceae</taxon>
        <taxon>Papilionoideae</taxon>
        <taxon>50 kb inversion clade</taxon>
        <taxon>NPAAA clade</taxon>
        <taxon>indigoferoid/millettioid clade</taxon>
        <taxon>Phaseoleae</taxon>
        <taxon>Psophocarpus</taxon>
    </lineage>
</organism>
<comment type="subcellular location">
    <subcellularLocation>
        <location evidence="1">Membrane</location>
    </subcellularLocation>
</comment>
<reference evidence="9 10" key="1">
    <citation type="submission" date="2024-01" db="EMBL/GenBank/DDBJ databases">
        <title>The genomes of 5 underutilized Papilionoideae crops provide insights into root nodulation and disease resistanc.</title>
        <authorList>
            <person name="Jiang F."/>
        </authorList>
    </citation>
    <scope>NUCLEOTIDE SEQUENCE [LARGE SCALE GENOMIC DNA]</scope>
    <source>
        <strain evidence="9">DUOXIRENSHENG_FW03</strain>
        <tissue evidence="9">Leaves</tissue>
    </source>
</reference>
<evidence type="ECO:0000256" key="5">
    <source>
        <dbReference type="ARBA" id="ARBA00023136"/>
    </source>
</evidence>
<feature type="domain" description="RING-type" evidence="8">
    <location>
        <begin position="289"/>
        <end position="331"/>
    </location>
</feature>
<keyword evidence="3 6" id="KW-0863">Zinc-finger</keyword>
<comment type="caution">
    <text evidence="9">The sequence shown here is derived from an EMBL/GenBank/DDBJ whole genome shotgun (WGS) entry which is preliminary data.</text>
</comment>
<dbReference type="SUPFAM" id="SSF57850">
    <property type="entry name" value="RING/U-box"/>
    <property type="match status" value="1"/>
</dbReference>
<keyword evidence="10" id="KW-1185">Reference proteome</keyword>
<name>A0AAN9XAT2_PSOTE</name>
<feature type="transmembrane region" description="Helical" evidence="7">
    <location>
        <begin position="122"/>
        <end position="139"/>
    </location>
</feature>
<dbReference type="Gene3D" id="3.30.40.10">
    <property type="entry name" value="Zinc/RING finger domain, C3HC4 (zinc finger)"/>
    <property type="match status" value="1"/>
</dbReference>
<evidence type="ECO:0000256" key="6">
    <source>
        <dbReference type="PROSITE-ProRule" id="PRU00175"/>
    </source>
</evidence>
<dbReference type="Proteomes" id="UP001386955">
    <property type="component" value="Unassembled WGS sequence"/>
</dbReference>
<protein>
    <recommendedName>
        <fullName evidence="8">RING-type domain-containing protein</fullName>
    </recommendedName>
</protein>
<dbReference type="PANTHER" id="PTHR46151:SF12">
    <property type="entry name" value="RING_U-BOX SUPERFAMILY PROTEIN"/>
    <property type="match status" value="1"/>
</dbReference>
<gene>
    <name evidence="9" type="ORF">VNO78_27587</name>
</gene>
<sequence length="337" mass="37527">MLPKSTISKSIDHPLFLTPMQDDTTKIKVAGLDFESQLGSPVRPAPRKAQESSHGPVPCLISGYMILMDELQMYNFEETLQYTSTIFLSSQYLRCVLNLILSSSMTKWFSGIVGATTRFKDVFSMWVLASASCGIHLFMKVVEIVVFAEFTCILALGGSIMGITAGAIKGHTRGAGFLDGACKGAVTGAIAALEFLNIVAYDEPQSKVALLRSLLNGKLFMEWICPVVAQAYQCHINAHGTIYREEPDIQNGIVREIRIKGMAWNIIQKLPVQQFNSTEVLKLYNESCCSICFQDFEDEEFVKILPKCGHFFHLVCVDKWLVQQGSCPMCRIYVPHL</sequence>
<dbReference type="Pfam" id="PF13639">
    <property type="entry name" value="zf-RING_2"/>
    <property type="match status" value="1"/>
</dbReference>
<dbReference type="PROSITE" id="PS50089">
    <property type="entry name" value="ZF_RING_2"/>
    <property type="match status" value="1"/>
</dbReference>
<evidence type="ECO:0000313" key="9">
    <source>
        <dbReference type="EMBL" id="KAK7387087.1"/>
    </source>
</evidence>
<keyword evidence="5 7" id="KW-0472">Membrane</keyword>
<dbReference type="CDD" id="cd16461">
    <property type="entry name" value="RING-H2_EL5-like"/>
    <property type="match status" value="1"/>
</dbReference>
<feature type="transmembrane region" description="Helical" evidence="7">
    <location>
        <begin position="145"/>
        <end position="168"/>
    </location>
</feature>
<accession>A0AAN9XAT2</accession>
<dbReference type="SMART" id="SM00184">
    <property type="entry name" value="RING"/>
    <property type="match status" value="1"/>
</dbReference>
<evidence type="ECO:0000259" key="8">
    <source>
        <dbReference type="PROSITE" id="PS50089"/>
    </source>
</evidence>
<dbReference type="GO" id="GO:0016020">
    <property type="term" value="C:membrane"/>
    <property type="evidence" value="ECO:0007669"/>
    <property type="project" value="UniProtKB-SubCell"/>
</dbReference>
<keyword evidence="4" id="KW-0862">Zinc</keyword>
<dbReference type="GO" id="GO:0008270">
    <property type="term" value="F:zinc ion binding"/>
    <property type="evidence" value="ECO:0007669"/>
    <property type="project" value="UniProtKB-KW"/>
</dbReference>
<dbReference type="InterPro" id="IPR013083">
    <property type="entry name" value="Znf_RING/FYVE/PHD"/>
</dbReference>
<keyword evidence="7" id="KW-0812">Transmembrane</keyword>
<evidence type="ECO:0000256" key="3">
    <source>
        <dbReference type="ARBA" id="ARBA00022771"/>
    </source>
</evidence>
<evidence type="ECO:0000256" key="2">
    <source>
        <dbReference type="ARBA" id="ARBA00022723"/>
    </source>
</evidence>
<evidence type="ECO:0000256" key="4">
    <source>
        <dbReference type="ARBA" id="ARBA00022833"/>
    </source>
</evidence>
<dbReference type="EMBL" id="JAYMYS010000007">
    <property type="protein sequence ID" value="KAK7387087.1"/>
    <property type="molecule type" value="Genomic_DNA"/>
</dbReference>
<dbReference type="PANTHER" id="PTHR46151">
    <property type="entry name" value="NEP1-INTERACTING PROTEIN-LIKE 2"/>
    <property type="match status" value="1"/>
</dbReference>
<evidence type="ECO:0000256" key="7">
    <source>
        <dbReference type="SAM" id="Phobius"/>
    </source>
</evidence>